<accession>A0A0U1L694</accession>
<proteinExistence type="predicted"/>
<evidence type="ECO:0000256" key="1">
    <source>
        <dbReference type="SAM" id="SignalP"/>
    </source>
</evidence>
<dbReference type="AlphaFoldDB" id="A0A0U1L694"/>
<sequence>MRKTLFAFLMATMIAGLSSGMCFAKDGDEPRAYPEKQVPVTYDREYPEWGFRTHSWITGTGKETIAHTQLIDMTHGIVIKEVSHRCSYTDPVYNHFGNK</sequence>
<evidence type="ECO:0000313" key="3">
    <source>
        <dbReference type="Proteomes" id="UP000049855"/>
    </source>
</evidence>
<dbReference type="EMBL" id="CTRP01000016">
    <property type="protein sequence ID" value="CQR75207.1"/>
    <property type="molecule type" value="Genomic_DNA"/>
</dbReference>
<name>A0A0U1L694_9FIRM</name>
<reference evidence="3" key="1">
    <citation type="submission" date="2015-03" db="EMBL/GenBank/DDBJ databases">
        <authorList>
            <person name="Nijsse Bart"/>
        </authorList>
    </citation>
    <scope>NUCLEOTIDE SEQUENCE [LARGE SCALE GENOMIC DNA]</scope>
</reference>
<dbReference type="RefSeq" id="WP_021171419.1">
    <property type="nucleotide sequence ID" value="NZ_CTRP01000016.1"/>
</dbReference>
<organism evidence="2 3">
    <name type="scientific">Sporomusa ovata</name>
    <dbReference type="NCBI Taxonomy" id="2378"/>
    <lineage>
        <taxon>Bacteria</taxon>
        <taxon>Bacillati</taxon>
        <taxon>Bacillota</taxon>
        <taxon>Negativicutes</taxon>
        <taxon>Selenomonadales</taxon>
        <taxon>Sporomusaceae</taxon>
        <taxon>Sporomusa</taxon>
    </lineage>
</organism>
<evidence type="ECO:0000313" key="2">
    <source>
        <dbReference type="EMBL" id="CQR75207.1"/>
    </source>
</evidence>
<protein>
    <submittedName>
        <fullName evidence="2">Uncharacterized protein</fullName>
    </submittedName>
</protein>
<feature type="signal peptide" evidence="1">
    <location>
        <begin position="1"/>
        <end position="24"/>
    </location>
</feature>
<gene>
    <name evidence="2" type="ORF">SpAn4DRAFT_4571</name>
</gene>
<dbReference type="Proteomes" id="UP000049855">
    <property type="component" value="Unassembled WGS sequence"/>
</dbReference>
<keyword evidence="1" id="KW-0732">Signal</keyword>
<keyword evidence="3" id="KW-1185">Reference proteome</keyword>
<feature type="chain" id="PRO_5006710808" evidence="1">
    <location>
        <begin position="25"/>
        <end position="99"/>
    </location>
</feature>